<name>A0A653A1Y1_UNCDX</name>
<dbReference type="InterPro" id="IPR014721">
    <property type="entry name" value="Ribsml_uS5_D2-typ_fold_subgr"/>
</dbReference>
<keyword evidence="3 5" id="KW-0687">Ribonucleoprotein</keyword>
<accession>A0A653A1Y1</accession>
<proteinExistence type="inferred from homology"/>
<evidence type="ECO:0000256" key="1">
    <source>
        <dbReference type="ARBA" id="ARBA00005251"/>
    </source>
</evidence>
<organism evidence="8">
    <name type="scientific">Uncultured Desulfatiglans sp</name>
    <dbReference type="NCBI Taxonomy" id="1748965"/>
    <lineage>
        <taxon>Bacteria</taxon>
        <taxon>Pseudomonadati</taxon>
        <taxon>Thermodesulfobacteriota</taxon>
        <taxon>Desulfobacteria</taxon>
        <taxon>Desulfatiglandales</taxon>
        <taxon>Desulfatiglandaceae</taxon>
        <taxon>Desulfatiglans</taxon>
        <taxon>environmental samples</taxon>
    </lineage>
</organism>
<dbReference type="EMBL" id="UPXX01000013">
    <property type="protein sequence ID" value="VBB41958.1"/>
    <property type="molecule type" value="Genomic_DNA"/>
</dbReference>
<keyword evidence="2 5" id="KW-0689">Ribosomal protein</keyword>
<dbReference type="PANTHER" id="PTHR21569">
    <property type="entry name" value="RIBOSOMAL PROTEIN S9"/>
    <property type="match status" value="1"/>
</dbReference>
<gene>
    <name evidence="5 8" type="primary">rpsI</name>
    <name evidence="8" type="ORF">TRIP_B200098</name>
</gene>
<dbReference type="SUPFAM" id="SSF54211">
    <property type="entry name" value="Ribosomal protein S5 domain 2-like"/>
    <property type="match status" value="1"/>
</dbReference>
<dbReference type="InterPro" id="IPR020568">
    <property type="entry name" value="Ribosomal_Su5_D2-typ_SF"/>
</dbReference>
<dbReference type="NCBIfam" id="NF001099">
    <property type="entry name" value="PRK00132.1"/>
    <property type="match status" value="1"/>
</dbReference>
<comment type="similarity">
    <text evidence="1 5 6">Belongs to the universal ribosomal protein uS9 family.</text>
</comment>
<evidence type="ECO:0000256" key="3">
    <source>
        <dbReference type="ARBA" id="ARBA00023274"/>
    </source>
</evidence>
<dbReference type="GO" id="GO:0022627">
    <property type="term" value="C:cytosolic small ribosomal subunit"/>
    <property type="evidence" value="ECO:0007669"/>
    <property type="project" value="TreeGrafter"/>
</dbReference>
<feature type="region of interest" description="Disordered" evidence="7">
    <location>
        <begin position="108"/>
        <end position="130"/>
    </location>
</feature>
<sequence>MAEGTWYATGKRKTAVARVFMRPGTGQIIINKKPVQEYLVQESDRSTILEPLKAAELMDRFDLYVNVRGGGVAGQAGAIRHGISRALVSGDPELREVLKKRGFLTRDSRMKERKKYGQPGARARYQYSKR</sequence>
<dbReference type="PANTHER" id="PTHR21569:SF1">
    <property type="entry name" value="SMALL RIBOSOMAL SUBUNIT PROTEIN US9M"/>
    <property type="match status" value="1"/>
</dbReference>
<dbReference type="FunFam" id="3.30.230.10:FF:000001">
    <property type="entry name" value="30S ribosomal protein S9"/>
    <property type="match status" value="1"/>
</dbReference>
<protein>
    <recommendedName>
        <fullName evidence="4 5">Small ribosomal subunit protein uS9</fullName>
    </recommendedName>
</protein>
<evidence type="ECO:0000256" key="5">
    <source>
        <dbReference type="HAMAP-Rule" id="MF_00532"/>
    </source>
</evidence>
<evidence type="ECO:0000313" key="8">
    <source>
        <dbReference type="EMBL" id="VBB41958.1"/>
    </source>
</evidence>
<dbReference type="Pfam" id="PF00380">
    <property type="entry name" value="Ribosomal_S9"/>
    <property type="match status" value="1"/>
</dbReference>
<dbReference type="GO" id="GO:0006412">
    <property type="term" value="P:translation"/>
    <property type="evidence" value="ECO:0007669"/>
    <property type="project" value="UniProtKB-UniRule"/>
</dbReference>
<dbReference type="InterPro" id="IPR023035">
    <property type="entry name" value="Ribosomal_uS9_bac/plastid"/>
</dbReference>
<dbReference type="HAMAP" id="MF_00532_B">
    <property type="entry name" value="Ribosomal_uS9_B"/>
    <property type="match status" value="1"/>
</dbReference>
<dbReference type="InterPro" id="IPR020574">
    <property type="entry name" value="Ribosomal_uS9_CS"/>
</dbReference>
<dbReference type="InterPro" id="IPR000754">
    <property type="entry name" value="Ribosomal_uS9"/>
</dbReference>
<evidence type="ECO:0000256" key="6">
    <source>
        <dbReference type="RuleBase" id="RU003815"/>
    </source>
</evidence>
<evidence type="ECO:0000256" key="2">
    <source>
        <dbReference type="ARBA" id="ARBA00022980"/>
    </source>
</evidence>
<dbReference type="PROSITE" id="PS00360">
    <property type="entry name" value="RIBOSOMAL_S9"/>
    <property type="match status" value="1"/>
</dbReference>
<evidence type="ECO:0000256" key="7">
    <source>
        <dbReference type="SAM" id="MobiDB-lite"/>
    </source>
</evidence>
<dbReference type="GO" id="GO:0003735">
    <property type="term" value="F:structural constituent of ribosome"/>
    <property type="evidence" value="ECO:0007669"/>
    <property type="project" value="InterPro"/>
</dbReference>
<dbReference type="AlphaFoldDB" id="A0A653A1Y1"/>
<reference evidence="8" key="1">
    <citation type="submission" date="2018-07" db="EMBL/GenBank/DDBJ databases">
        <authorList>
            <consortium name="Genoscope - CEA"/>
            <person name="William W."/>
        </authorList>
    </citation>
    <scope>NUCLEOTIDE SEQUENCE</scope>
    <source>
        <strain evidence="8">IK1</strain>
    </source>
</reference>
<dbReference type="GO" id="GO:0003723">
    <property type="term" value="F:RNA binding"/>
    <property type="evidence" value="ECO:0007669"/>
    <property type="project" value="TreeGrafter"/>
</dbReference>
<dbReference type="Gene3D" id="3.30.230.10">
    <property type="match status" value="1"/>
</dbReference>
<evidence type="ECO:0000256" key="4">
    <source>
        <dbReference type="ARBA" id="ARBA00035259"/>
    </source>
</evidence>